<accession>A0A4R3LRK2</accession>
<evidence type="ECO:0000313" key="4">
    <source>
        <dbReference type="EMBL" id="TCT03224.1"/>
    </source>
</evidence>
<comment type="caution">
    <text evidence="4">The sequence shown here is derived from an EMBL/GenBank/DDBJ whole genome shotgun (WGS) entry which is preliminary data.</text>
</comment>
<proteinExistence type="predicted"/>
<dbReference type="SUPFAM" id="SSF51391">
    <property type="entry name" value="Thiamin phosphate synthase"/>
    <property type="match status" value="1"/>
</dbReference>
<dbReference type="OrthoDB" id="9815348at2"/>
<comment type="pathway">
    <text evidence="1">Cofactor biosynthesis; thiamine diphosphate biosynthesis.</text>
</comment>
<dbReference type="PANTHER" id="PTHR20857:SF15">
    <property type="entry name" value="THIAMINE-PHOSPHATE SYNTHASE"/>
    <property type="match status" value="1"/>
</dbReference>
<name>A0A4R3LRK2_9HYPH</name>
<keyword evidence="5" id="KW-1185">Reference proteome</keyword>
<dbReference type="RefSeq" id="WP_132033006.1">
    <property type="nucleotide sequence ID" value="NZ_SMAI01000010.1"/>
</dbReference>
<evidence type="ECO:0000256" key="2">
    <source>
        <dbReference type="ARBA" id="ARBA00022977"/>
    </source>
</evidence>
<organism evidence="4 5">
    <name type="scientific">Aquabacter spiritensis</name>
    <dbReference type="NCBI Taxonomy" id="933073"/>
    <lineage>
        <taxon>Bacteria</taxon>
        <taxon>Pseudomonadati</taxon>
        <taxon>Pseudomonadota</taxon>
        <taxon>Alphaproteobacteria</taxon>
        <taxon>Hyphomicrobiales</taxon>
        <taxon>Xanthobacteraceae</taxon>
        <taxon>Aquabacter</taxon>
    </lineage>
</organism>
<sequence>MLPFPPLLLITDRGQSRIALLDVVAAALAGGVRWISVREKDLADLAQIALAGEVAALGARFGARVTLHGTADLAARAGLDGVHLAAGADAADARARLGAGALIGQSVHAAAEAAEAEPGVLDYVVAGPAFATASKPGYGPALEADGLRHLVGVCRVPLLALGGIDAANAARCKAAGAQGIAVMGGLMRAPDPEAEARALLRAWSDAA</sequence>
<dbReference type="Gene3D" id="3.20.20.70">
    <property type="entry name" value="Aldolase class I"/>
    <property type="match status" value="1"/>
</dbReference>
<evidence type="ECO:0000313" key="5">
    <source>
        <dbReference type="Proteomes" id="UP000294664"/>
    </source>
</evidence>
<dbReference type="InterPro" id="IPR013785">
    <property type="entry name" value="Aldolase_TIM"/>
</dbReference>
<dbReference type="InterPro" id="IPR022998">
    <property type="entry name" value="ThiamineP_synth_TenI"/>
</dbReference>
<dbReference type="GO" id="GO:0009228">
    <property type="term" value="P:thiamine biosynthetic process"/>
    <property type="evidence" value="ECO:0007669"/>
    <property type="project" value="UniProtKB-KW"/>
</dbReference>
<feature type="domain" description="Thiamine phosphate synthase/TenI" evidence="3">
    <location>
        <begin position="7"/>
        <end position="185"/>
    </location>
</feature>
<dbReference type="AlphaFoldDB" id="A0A4R3LRK2"/>
<keyword evidence="2" id="KW-0784">Thiamine biosynthesis</keyword>
<dbReference type="Proteomes" id="UP000294664">
    <property type="component" value="Unassembled WGS sequence"/>
</dbReference>
<gene>
    <name evidence="4" type="ORF">EDC64_11087</name>
</gene>
<dbReference type="GO" id="GO:0005737">
    <property type="term" value="C:cytoplasm"/>
    <property type="evidence" value="ECO:0007669"/>
    <property type="project" value="TreeGrafter"/>
</dbReference>
<dbReference type="EMBL" id="SMAI01000010">
    <property type="protein sequence ID" value="TCT03224.1"/>
    <property type="molecule type" value="Genomic_DNA"/>
</dbReference>
<evidence type="ECO:0000259" key="3">
    <source>
        <dbReference type="Pfam" id="PF02581"/>
    </source>
</evidence>
<dbReference type="PANTHER" id="PTHR20857">
    <property type="entry name" value="THIAMINE-PHOSPHATE PYROPHOSPHORYLASE"/>
    <property type="match status" value="1"/>
</dbReference>
<dbReference type="InterPro" id="IPR036206">
    <property type="entry name" value="ThiamineP_synth_sf"/>
</dbReference>
<reference evidence="4 5" key="1">
    <citation type="submission" date="2019-03" db="EMBL/GenBank/DDBJ databases">
        <title>Genomic Encyclopedia of Type Strains, Phase IV (KMG-IV): sequencing the most valuable type-strain genomes for metagenomic binning, comparative biology and taxonomic classification.</title>
        <authorList>
            <person name="Goeker M."/>
        </authorList>
    </citation>
    <scope>NUCLEOTIDE SEQUENCE [LARGE SCALE GENOMIC DNA]</scope>
    <source>
        <strain evidence="4 5">DSM 9035</strain>
    </source>
</reference>
<dbReference type="GO" id="GO:0004789">
    <property type="term" value="F:thiamine-phosphate diphosphorylase activity"/>
    <property type="evidence" value="ECO:0007669"/>
    <property type="project" value="TreeGrafter"/>
</dbReference>
<evidence type="ECO:0000256" key="1">
    <source>
        <dbReference type="ARBA" id="ARBA00004948"/>
    </source>
</evidence>
<dbReference type="Pfam" id="PF02581">
    <property type="entry name" value="TMP-TENI"/>
    <property type="match status" value="1"/>
</dbReference>
<protein>
    <submittedName>
        <fullName evidence="4">Thiamine-phosphate pyrophosphorylase</fullName>
    </submittedName>
</protein>
<dbReference type="CDD" id="cd00564">
    <property type="entry name" value="TMP_TenI"/>
    <property type="match status" value="1"/>
</dbReference>